<feature type="transmembrane region" description="Helical" evidence="1">
    <location>
        <begin position="59"/>
        <end position="83"/>
    </location>
</feature>
<keyword evidence="1" id="KW-1133">Transmembrane helix</keyword>
<organism evidence="2 3">
    <name type="scientific">Eggerthella guodeyinii</name>
    <dbReference type="NCBI Taxonomy" id="2690837"/>
    <lineage>
        <taxon>Bacteria</taxon>
        <taxon>Bacillati</taxon>
        <taxon>Actinomycetota</taxon>
        <taxon>Coriobacteriia</taxon>
        <taxon>Eggerthellales</taxon>
        <taxon>Eggerthellaceae</taxon>
        <taxon>Eggerthella</taxon>
    </lineage>
</organism>
<feature type="transmembrane region" description="Helical" evidence="1">
    <location>
        <begin position="205"/>
        <end position="234"/>
    </location>
</feature>
<gene>
    <name evidence="2" type="ORF">GJG86_11795</name>
</gene>
<dbReference type="Proteomes" id="UP000438093">
    <property type="component" value="Unassembled WGS sequence"/>
</dbReference>
<proteinExistence type="predicted"/>
<keyword evidence="3" id="KW-1185">Reference proteome</keyword>
<keyword evidence="1" id="KW-0472">Membrane</keyword>
<sequence>MLGNLFKYDLRALSWVLVPLHVAVLGVAVVAGIAGFAGYVVGDSPTGDALPSTVPLSGMIMAVFVLCLLAMFSASIATMIVIVHRFYCNVFTDEGYLTLTLPVSAHQIVLAKLLSGLLWMVVDVAVIFACGVAVSAAAYGFSMSSLGETLPYWMLSVQGGGSFGEGELVQVFVGAVNGFSQIVLVLLAAYVAFSLGAVVSARHKVAAGVAFCVLFAWLGGAFVGIVSVIAGSWIVHVADLGPYFESMTWVASMVGWFTSLLVASGCYALCVHLVGRKVNLA</sequence>
<feature type="transmembrane region" description="Helical" evidence="1">
    <location>
        <begin position="12"/>
        <end position="39"/>
    </location>
</feature>
<feature type="transmembrane region" description="Helical" evidence="1">
    <location>
        <begin position="171"/>
        <end position="193"/>
    </location>
</feature>
<comment type="caution">
    <text evidence="2">The sequence shown here is derived from an EMBL/GenBank/DDBJ whole genome shotgun (WGS) entry which is preliminary data.</text>
</comment>
<dbReference type="AlphaFoldDB" id="A0A6N7RPG7"/>
<name>A0A6N7RPG7_9ACTN</name>
<dbReference type="RefSeq" id="WP_154333992.1">
    <property type="nucleotide sequence ID" value="NZ_VTFY01000009.1"/>
</dbReference>
<reference evidence="3" key="1">
    <citation type="submission" date="2019-08" db="EMBL/GenBank/DDBJ databases">
        <title>Arthrobacter sp. nov., isolated from plateau pika and Tibetan wild ass.</title>
        <authorList>
            <person name="Ge Y."/>
        </authorList>
    </citation>
    <scope>NUCLEOTIDE SEQUENCE [LARGE SCALE GENOMIC DNA]</scope>
    <source>
        <strain evidence="3">HF-4214</strain>
    </source>
</reference>
<dbReference type="EMBL" id="VTFY01000009">
    <property type="protein sequence ID" value="MRX83169.1"/>
    <property type="molecule type" value="Genomic_DNA"/>
</dbReference>
<evidence type="ECO:0000313" key="3">
    <source>
        <dbReference type="Proteomes" id="UP000438093"/>
    </source>
</evidence>
<evidence type="ECO:0000256" key="1">
    <source>
        <dbReference type="SAM" id="Phobius"/>
    </source>
</evidence>
<accession>A0A6N7RPG7</accession>
<feature type="transmembrane region" description="Helical" evidence="1">
    <location>
        <begin position="117"/>
        <end position="141"/>
    </location>
</feature>
<keyword evidence="1" id="KW-0812">Transmembrane</keyword>
<protein>
    <submittedName>
        <fullName evidence="2">Uncharacterized protein</fullName>
    </submittedName>
</protein>
<feature type="transmembrane region" description="Helical" evidence="1">
    <location>
        <begin position="254"/>
        <end position="275"/>
    </location>
</feature>
<evidence type="ECO:0000313" key="2">
    <source>
        <dbReference type="EMBL" id="MRX83169.1"/>
    </source>
</evidence>